<dbReference type="Pfam" id="PF03958">
    <property type="entry name" value="Secretin_N"/>
    <property type="match status" value="2"/>
</dbReference>
<feature type="compositionally biased region" description="Pro residues" evidence="7">
    <location>
        <begin position="212"/>
        <end position="237"/>
    </location>
</feature>
<evidence type="ECO:0000259" key="10">
    <source>
        <dbReference type="Pfam" id="PF21305"/>
    </source>
</evidence>
<evidence type="ECO:0000313" key="12">
    <source>
        <dbReference type="Proteomes" id="UP000334340"/>
    </source>
</evidence>
<organism evidence="11 12">
    <name type="scientific">Candidatus Methylomirabilis lanthanidiphila</name>
    <dbReference type="NCBI Taxonomy" id="2211376"/>
    <lineage>
        <taxon>Bacteria</taxon>
        <taxon>Candidatus Methylomirabilota</taxon>
        <taxon>Candidatus Methylomirabilia</taxon>
        <taxon>Candidatus Methylomirabilales</taxon>
        <taxon>Candidatus Methylomirabilaceae</taxon>
        <taxon>Candidatus Methylomirabilis</taxon>
    </lineage>
</organism>
<feature type="domain" description="GspD-like N0" evidence="10">
    <location>
        <begin position="3"/>
        <end position="72"/>
    </location>
</feature>
<feature type="region of interest" description="Disordered" evidence="7">
    <location>
        <begin position="196"/>
        <end position="246"/>
    </location>
</feature>
<keyword evidence="2" id="KW-0812">Transmembrane</keyword>
<dbReference type="InterPro" id="IPR005644">
    <property type="entry name" value="NolW-like"/>
</dbReference>
<comment type="similarity">
    <text evidence="5">Belongs to the bacterial secretin family.</text>
</comment>
<evidence type="ECO:0000259" key="9">
    <source>
        <dbReference type="Pfam" id="PF03958"/>
    </source>
</evidence>
<dbReference type="InterPro" id="IPR004846">
    <property type="entry name" value="T2SS/T3SS_dom"/>
</dbReference>
<dbReference type="InterPro" id="IPR038591">
    <property type="entry name" value="NolW-like_sf"/>
</dbReference>
<evidence type="ECO:0000256" key="5">
    <source>
        <dbReference type="RuleBase" id="RU004003"/>
    </source>
</evidence>
<evidence type="ECO:0000259" key="8">
    <source>
        <dbReference type="Pfam" id="PF00263"/>
    </source>
</evidence>
<evidence type="ECO:0000256" key="3">
    <source>
        <dbReference type="ARBA" id="ARBA00022729"/>
    </source>
</evidence>
<dbReference type="GO" id="GO:0009306">
    <property type="term" value="P:protein secretion"/>
    <property type="evidence" value="ECO:0007669"/>
    <property type="project" value="InterPro"/>
</dbReference>
<dbReference type="PANTHER" id="PTHR30332">
    <property type="entry name" value="PROBABLE GENERAL SECRETION PATHWAY PROTEIN D"/>
    <property type="match status" value="1"/>
</dbReference>
<dbReference type="InterPro" id="IPR049371">
    <property type="entry name" value="GspD-like_N0"/>
</dbReference>
<dbReference type="Pfam" id="PF21305">
    <property type="entry name" value="type_II_gspD_N0"/>
    <property type="match status" value="1"/>
</dbReference>
<sequence length="583" mass="62912">MSLNFENADLELVLRSIADITGINFIIGPGVKANVTMRTTTRVPATEVFSILESVLEINNLAAVKDGSYYKIVPIAVAQQEPQDVQVGKERTEERERFVTQIVQLEYLSADETSKILQSLMGKGAKMIVHKETNSLIIAGFTSTIKRVLETIKALDVPTKRDNIQRIFVYFVENAKAAELANTLNTLYGRRDLVRGAAPGARPGQPGARPVPGTPTPPAPVPGQPPSPTPSQPPPPSGAAIPPGAEAAPGEVVGDVTIVSDETNNALVIKTSPRNYEIIEATIKQLDIVPKQVVIELFLAQIRLHDSFSFSLEEIIKSGQFLVAGAFGGPLATGIKGIVQDPAKKLASGMTFAFVDKDNVRVVLNNLAEVTKVEVLATPHLLTANNKEAKIQIGQEVPIVTGQQTTSSLQTGGTSDLFRTTQQKDIGIIMGIKPHVNEKRLVTLDIENENIAIDQTSFGDTGTASFLKTTTKTSIVVEDGQTLLIGGIIRTDKSKGYTGIPFLSRIPLLGYLFRGTSDVLERNELIIMVTPHVIASPEEGRAMTERFRGRVERLEPLMKLSPKTSPSGLAPKLDEQENGDPGT</sequence>
<dbReference type="PROSITE" id="PS00875">
    <property type="entry name" value="T2SP_D"/>
    <property type="match status" value="1"/>
</dbReference>
<name>A0A564ZKY6_9BACT</name>
<evidence type="ECO:0000256" key="1">
    <source>
        <dbReference type="ARBA" id="ARBA00004370"/>
    </source>
</evidence>
<dbReference type="Gene3D" id="3.30.1370.120">
    <property type="match status" value="2"/>
</dbReference>
<feature type="domain" description="NolW-like" evidence="9">
    <location>
        <begin position="168"/>
        <end position="292"/>
    </location>
</feature>
<dbReference type="Proteomes" id="UP000334340">
    <property type="component" value="Unassembled WGS sequence"/>
</dbReference>
<dbReference type="GO" id="GO:0015627">
    <property type="term" value="C:type II protein secretion system complex"/>
    <property type="evidence" value="ECO:0007669"/>
    <property type="project" value="TreeGrafter"/>
</dbReference>
<dbReference type="InterPro" id="IPR004845">
    <property type="entry name" value="T2SS_GspD_CS"/>
</dbReference>
<feature type="compositionally biased region" description="Low complexity" evidence="7">
    <location>
        <begin position="196"/>
        <end position="211"/>
    </location>
</feature>
<dbReference type="GO" id="GO:0009279">
    <property type="term" value="C:cell outer membrane"/>
    <property type="evidence" value="ECO:0007669"/>
    <property type="project" value="UniProtKB-SubCell"/>
</dbReference>
<dbReference type="AlphaFoldDB" id="A0A564ZKY6"/>
<feature type="region of interest" description="Disordered" evidence="7">
    <location>
        <begin position="555"/>
        <end position="583"/>
    </location>
</feature>
<keyword evidence="6" id="KW-0813">Transport</keyword>
<evidence type="ECO:0000256" key="7">
    <source>
        <dbReference type="SAM" id="MobiDB-lite"/>
    </source>
</evidence>
<proteinExistence type="inferred from homology"/>
<keyword evidence="4" id="KW-0472">Membrane</keyword>
<dbReference type="EMBL" id="CABIKM010000026">
    <property type="protein sequence ID" value="VUZ85527.1"/>
    <property type="molecule type" value="Genomic_DNA"/>
</dbReference>
<protein>
    <submittedName>
        <fullName evidence="11">Type II secretion system protein D</fullName>
    </submittedName>
</protein>
<reference evidence="11 12" key="1">
    <citation type="submission" date="2019-07" db="EMBL/GenBank/DDBJ databases">
        <authorList>
            <person name="Cremers G."/>
        </authorList>
    </citation>
    <scope>NUCLEOTIDE SEQUENCE [LARGE SCALE GENOMIC DNA]</scope>
</reference>
<keyword evidence="12" id="KW-1185">Reference proteome</keyword>
<dbReference type="InterPro" id="IPR001775">
    <property type="entry name" value="GspD/PilQ"/>
</dbReference>
<dbReference type="PANTHER" id="PTHR30332:SF24">
    <property type="entry name" value="SECRETIN GSPD-RELATED"/>
    <property type="match status" value="1"/>
</dbReference>
<dbReference type="InterPro" id="IPR050810">
    <property type="entry name" value="Bact_Secretion_Sys_Channel"/>
</dbReference>
<feature type="domain" description="NolW-like" evidence="9">
    <location>
        <begin position="100"/>
        <end position="160"/>
    </location>
</feature>
<evidence type="ECO:0000256" key="2">
    <source>
        <dbReference type="ARBA" id="ARBA00022692"/>
    </source>
</evidence>
<evidence type="ECO:0000313" key="11">
    <source>
        <dbReference type="EMBL" id="VUZ85527.1"/>
    </source>
</evidence>
<keyword evidence="3" id="KW-0732">Signal</keyword>
<comment type="subcellular location">
    <subcellularLocation>
        <location evidence="6">Cell outer membrane</location>
    </subcellularLocation>
    <subcellularLocation>
        <location evidence="1">Membrane</location>
    </subcellularLocation>
</comment>
<accession>A0A564ZKY6</accession>
<gene>
    <name evidence="11" type="primary">xcpQ</name>
    <name evidence="11" type="ORF">MELA_01912</name>
</gene>
<dbReference type="PRINTS" id="PR00811">
    <property type="entry name" value="BCTERIALGSPD"/>
</dbReference>
<feature type="domain" description="Type II/III secretion system secretin-like" evidence="8">
    <location>
        <begin position="368"/>
        <end position="534"/>
    </location>
</feature>
<evidence type="ECO:0000256" key="6">
    <source>
        <dbReference type="RuleBase" id="RU004004"/>
    </source>
</evidence>
<dbReference type="Pfam" id="PF00263">
    <property type="entry name" value="Secretin"/>
    <property type="match status" value="1"/>
</dbReference>
<evidence type="ECO:0000256" key="4">
    <source>
        <dbReference type="ARBA" id="ARBA00023136"/>
    </source>
</evidence>